<accession>A0A3A8AGJ2</accession>
<comment type="caution">
    <text evidence="2">The sequence shown here is derived from an EMBL/GenBank/DDBJ whole genome shotgun (WGS) entry which is preliminary data.</text>
</comment>
<dbReference type="PANTHER" id="PTHR30492">
    <property type="entry name" value="METHYLGLYOXAL SYNTHASE"/>
    <property type="match status" value="1"/>
</dbReference>
<dbReference type="GO" id="GO:0005829">
    <property type="term" value="C:cytosol"/>
    <property type="evidence" value="ECO:0007669"/>
    <property type="project" value="TreeGrafter"/>
</dbReference>
<evidence type="ECO:0000259" key="1">
    <source>
        <dbReference type="PROSITE" id="PS50146"/>
    </source>
</evidence>
<evidence type="ECO:0000313" key="2">
    <source>
        <dbReference type="EMBL" id="RKF05774.1"/>
    </source>
</evidence>
<protein>
    <submittedName>
        <fullName evidence="2">Diacylglycerol kinase family lipid kinase</fullName>
    </submittedName>
</protein>
<dbReference type="SMART" id="SM00046">
    <property type="entry name" value="DAGKc"/>
    <property type="match status" value="1"/>
</dbReference>
<dbReference type="InterPro" id="IPR001206">
    <property type="entry name" value="Diacylglycerol_kinase_cat_dom"/>
</dbReference>
<sequence>MRDLSFAGVINPGASTLKSVEIDALKARIAEALAAQGHRIDFSDQDKDAAKALREAAADRTTDGLLAAGGDGTVSLAAGLAVRHGKALAVVPGGNMNLFARSLGLPVDPFAAAEALSGCDVRKVDIAYANDRPFIHEFSLGLHPELIADRDRVKYGSRLGKLVGTARAALRLIARPPRVRLWLDQDGVERPVAMAALFVSNNRLGPGHLPFADRLDEGVLGVYAIRSRGSAHVARLAAAIQTGSWQELPFVSETTATALRLTRRGTIRAAIDGELVKMRSPVDIRIDPGALEVLAPEVPPGVTQTG</sequence>
<keyword evidence="3" id="KW-1185">Reference proteome</keyword>
<dbReference type="PROSITE" id="PS50146">
    <property type="entry name" value="DAGK"/>
    <property type="match status" value="1"/>
</dbReference>
<feature type="domain" description="DAGKc" evidence="1">
    <location>
        <begin position="1"/>
        <end position="133"/>
    </location>
</feature>
<dbReference type="AlphaFoldDB" id="A0A3A8AGJ2"/>
<name>A0A3A8AGJ2_9HYPH</name>
<dbReference type="Pfam" id="PF19279">
    <property type="entry name" value="YegS_C"/>
    <property type="match status" value="1"/>
</dbReference>
<dbReference type="EMBL" id="QFWV02000008">
    <property type="protein sequence ID" value="RKF05774.1"/>
    <property type="molecule type" value="Genomic_DNA"/>
</dbReference>
<keyword evidence="2" id="KW-0418">Kinase</keyword>
<dbReference type="PANTHER" id="PTHR30492:SF0">
    <property type="entry name" value="METHYLGLYOXAL SYNTHASE"/>
    <property type="match status" value="1"/>
</dbReference>
<dbReference type="GO" id="GO:0008929">
    <property type="term" value="F:methylglyoxal synthase activity"/>
    <property type="evidence" value="ECO:0007669"/>
    <property type="project" value="InterPro"/>
</dbReference>
<dbReference type="OrthoDB" id="9815110at2"/>
<dbReference type="Gene3D" id="3.40.50.10330">
    <property type="entry name" value="Probable inorganic polyphosphate/atp-NAD kinase, domain 1"/>
    <property type="match status" value="1"/>
</dbReference>
<organism evidence="2 3">
    <name type="scientific">Oceaniradius stylonematis</name>
    <dbReference type="NCBI Taxonomy" id="2184161"/>
    <lineage>
        <taxon>Bacteria</taxon>
        <taxon>Pseudomonadati</taxon>
        <taxon>Pseudomonadota</taxon>
        <taxon>Alphaproteobacteria</taxon>
        <taxon>Hyphomicrobiales</taxon>
        <taxon>Ahrensiaceae</taxon>
        <taxon>Oceaniradius</taxon>
    </lineage>
</organism>
<dbReference type="Proteomes" id="UP000246132">
    <property type="component" value="Unassembled WGS sequence"/>
</dbReference>
<dbReference type="InterPro" id="IPR045540">
    <property type="entry name" value="YegS/DAGK_C"/>
</dbReference>
<evidence type="ECO:0000313" key="3">
    <source>
        <dbReference type="Proteomes" id="UP000246132"/>
    </source>
</evidence>
<dbReference type="Gene3D" id="2.60.200.40">
    <property type="match status" value="1"/>
</dbReference>
<dbReference type="InterPro" id="IPR004363">
    <property type="entry name" value="Methylgl_synth"/>
</dbReference>
<dbReference type="InterPro" id="IPR017438">
    <property type="entry name" value="ATP-NAD_kinase_N"/>
</dbReference>
<proteinExistence type="predicted"/>
<gene>
    <name evidence="2" type="ORF">DEM25_014375</name>
</gene>
<dbReference type="Pfam" id="PF00781">
    <property type="entry name" value="DAGK_cat"/>
    <property type="match status" value="1"/>
</dbReference>
<dbReference type="GO" id="GO:0016301">
    <property type="term" value="F:kinase activity"/>
    <property type="evidence" value="ECO:0007669"/>
    <property type="project" value="UniProtKB-KW"/>
</dbReference>
<dbReference type="SUPFAM" id="SSF111331">
    <property type="entry name" value="NAD kinase/diacylglycerol kinase-like"/>
    <property type="match status" value="1"/>
</dbReference>
<keyword evidence="2" id="KW-0808">Transferase</keyword>
<dbReference type="InterPro" id="IPR016064">
    <property type="entry name" value="NAD/diacylglycerol_kinase_sf"/>
</dbReference>
<dbReference type="RefSeq" id="WP_109766400.1">
    <property type="nucleotide sequence ID" value="NZ_JASHJV010000006.1"/>
</dbReference>
<dbReference type="GO" id="GO:0019242">
    <property type="term" value="P:methylglyoxal biosynthetic process"/>
    <property type="evidence" value="ECO:0007669"/>
    <property type="project" value="InterPro"/>
</dbReference>
<reference evidence="2 3" key="1">
    <citation type="journal article" date="2018" name="Int. J. Syst. Bacteriol.">
        <title>Oceaniradius stylonemae gen. nov., sp. nov., isolated from a red alga, Stylonema cornu-cervi.</title>
        <authorList>
            <person name="Jeong S."/>
        </authorList>
    </citation>
    <scope>NUCLEOTIDE SEQUENCE [LARGE SCALE GENOMIC DNA]</scope>
    <source>
        <strain evidence="2 3">StC1</strain>
    </source>
</reference>